<sequence>MSTTLLAIPNLSVAICNAATGFTKPSLHVGFFSSHEPKHCRRLGHGLCRLSPGWLQSYAASSYHTRAMQRLALWKAARCEFSAPLDMLTAELHDLFSRCGLLDGAIIIHDIQTNLPK</sequence>
<evidence type="ECO:0000313" key="2">
    <source>
        <dbReference type="Proteomes" id="UP000283634"/>
    </source>
</evidence>
<proteinExistence type="predicted"/>
<protein>
    <submittedName>
        <fullName evidence="1">Uncharacterized protein</fullName>
    </submittedName>
</protein>
<dbReference type="AlphaFoldDB" id="A0A422MNU1"/>
<dbReference type="EMBL" id="MKGL01001034">
    <property type="protein sequence ID" value="RNE94871.1"/>
    <property type="molecule type" value="Genomic_DNA"/>
</dbReference>
<dbReference type="GeneID" id="40334464"/>
<reference evidence="1 2" key="1">
    <citation type="journal article" date="2018" name="BMC Genomics">
        <title>Genomic comparison of Trypanosoma conorhini and Trypanosoma rangeli to Trypanosoma cruzi strains of high and low virulence.</title>
        <authorList>
            <person name="Bradwell K.R."/>
            <person name="Koparde V.N."/>
            <person name="Matveyev A.V."/>
            <person name="Serrano M.G."/>
            <person name="Alves J.M."/>
            <person name="Parikh H."/>
            <person name="Huang B."/>
            <person name="Lee V."/>
            <person name="Espinosa-Alvarez O."/>
            <person name="Ortiz P.A."/>
            <person name="Costa-Martins A.G."/>
            <person name="Teixeira M.M."/>
            <person name="Buck G.A."/>
        </authorList>
    </citation>
    <scope>NUCLEOTIDE SEQUENCE [LARGE SCALE GENOMIC DNA]</scope>
    <source>
        <strain evidence="1 2">AM80</strain>
    </source>
</reference>
<dbReference type="Proteomes" id="UP000283634">
    <property type="component" value="Unassembled WGS sequence"/>
</dbReference>
<name>A0A422MNU1_TRYRA</name>
<comment type="caution">
    <text evidence="1">The sequence shown here is derived from an EMBL/GenBank/DDBJ whole genome shotgun (WGS) entry which is preliminary data.</text>
</comment>
<evidence type="ECO:0000313" key="1">
    <source>
        <dbReference type="EMBL" id="RNE94871.1"/>
    </source>
</evidence>
<dbReference type="RefSeq" id="XP_029233014.1">
    <property type="nucleotide sequence ID" value="XM_029387145.1"/>
</dbReference>
<gene>
    <name evidence="1" type="ORF">TraAM80_10531</name>
</gene>
<keyword evidence="2" id="KW-1185">Reference proteome</keyword>
<accession>A0A422MNU1</accession>
<organism evidence="1 2">
    <name type="scientific">Trypanosoma rangeli</name>
    <dbReference type="NCBI Taxonomy" id="5698"/>
    <lineage>
        <taxon>Eukaryota</taxon>
        <taxon>Discoba</taxon>
        <taxon>Euglenozoa</taxon>
        <taxon>Kinetoplastea</taxon>
        <taxon>Metakinetoplastina</taxon>
        <taxon>Trypanosomatida</taxon>
        <taxon>Trypanosomatidae</taxon>
        <taxon>Trypanosoma</taxon>
        <taxon>Herpetosoma</taxon>
    </lineage>
</organism>
<dbReference type="OrthoDB" id="439808at2759"/>